<dbReference type="InterPro" id="IPR002075">
    <property type="entry name" value="NTF2_dom"/>
</dbReference>
<gene>
    <name evidence="2" type="ORF">L2725_12160</name>
</gene>
<proteinExistence type="predicted"/>
<evidence type="ECO:0000313" key="2">
    <source>
        <dbReference type="EMBL" id="MCL2914520.1"/>
    </source>
</evidence>
<protein>
    <recommendedName>
        <fullName evidence="1">Nuclear transport factor 2 domain-containing protein</fullName>
    </recommendedName>
</protein>
<evidence type="ECO:0000259" key="1">
    <source>
        <dbReference type="Pfam" id="PF02136"/>
    </source>
</evidence>
<keyword evidence="3" id="KW-1185">Reference proteome</keyword>
<reference evidence="2 3" key="1">
    <citation type="submission" date="2022-01" db="EMBL/GenBank/DDBJ databases">
        <title>Whole genome-based taxonomy of the Shewanellaceae.</title>
        <authorList>
            <person name="Martin-Rodriguez A.J."/>
        </authorList>
    </citation>
    <scope>NUCLEOTIDE SEQUENCE [LARGE SCALE GENOMIC DNA]</scope>
    <source>
        <strain evidence="2 3">DSM 21332</strain>
    </source>
</reference>
<dbReference type="Proteomes" id="UP001202831">
    <property type="component" value="Unassembled WGS sequence"/>
</dbReference>
<accession>A0ABT0N817</accession>
<comment type="caution">
    <text evidence="2">The sequence shown here is derived from an EMBL/GenBank/DDBJ whole genome shotgun (WGS) entry which is preliminary data.</text>
</comment>
<dbReference type="EMBL" id="JAKIKT010000004">
    <property type="protein sequence ID" value="MCL2914520.1"/>
    <property type="molecule type" value="Genomic_DNA"/>
</dbReference>
<dbReference type="RefSeq" id="WP_249249202.1">
    <property type="nucleotide sequence ID" value="NZ_JAKIKT010000004.1"/>
</dbReference>
<feature type="domain" description="Nuclear transport factor 2" evidence="1">
    <location>
        <begin position="3"/>
        <end position="90"/>
    </location>
</feature>
<sequence length="124" mass="14375">MEELLTSYALAFDKLDPQLIANLYRLPCAISDADGVQTFTDRSTLVTKFRENCEVLRQLGYQKAKFNVHSSEHLSDNEVVVHVGWRVNTSISDIDFRAFYICHQVERRWFLYSANVYPGSFYSP</sequence>
<name>A0ABT0N817_9GAMM</name>
<organism evidence="2 3">
    <name type="scientific">Shewanella corallii</name>
    <dbReference type="NCBI Taxonomy" id="560080"/>
    <lineage>
        <taxon>Bacteria</taxon>
        <taxon>Pseudomonadati</taxon>
        <taxon>Pseudomonadota</taxon>
        <taxon>Gammaproteobacteria</taxon>
        <taxon>Alteromonadales</taxon>
        <taxon>Shewanellaceae</taxon>
        <taxon>Shewanella</taxon>
    </lineage>
</organism>
<dbReference type="Pfam" id="PF02136">
    <property type="entry name" value="NTF2"/>
    <property type="match status" value="1"/>
</dbReference>
<evidence type="ECO:0000313" key="3">
    <source>
        <dbReference type="Proteomes" id="UP001202831"/>
    </source>
</evidence>